<evidence type="ECO:0000256" key="1">
    <source>
        <dbReference type="SAM" id="Phobius"/>
    </source>
</evidence>
<accession>D6ATS8</accession>
<feature type="transmembrane region" description="Helical" evidence="1">
    <location>
        <begin position="31"/>
        <end position="49"/>
    </location>
</feature>
<reference evidence="3" key="2">
    <citation type="submission" date="2008-12" db="EMBL/GenBank/DDBJ databases">
        <title>Annotation of Streptomyces roseosporus strain NRRL 15998.</title>
        <authorList>
            <consortium name="The Broad Institute Genome Sequencing Platform"/>
            <consortium name="Broad Institute Microbial Sequencing Center"/>
            <person name="Fischbach M."/>
            <person name="Ward D."/>
            <person name="Young S."/>
            <person name="Kodira C.D."/>
            <person name="Zeng Q."/>
            <person name="Koehrsen M."/>
            <person name="Godfrey P."/>
            <person name="Alvarado L."/>
            <person name="Berlin A.M."/>
            <person name="Borenstein D."/>
            <person name="Chen Z."/>
            <person name="Engels R."/>
            <person name="Freedman E."/>
            <person name="Gellesch M."/>
            <person name="Goldberg J."/>
            <person name="Griggs A."/>
            <person name="Gujja S."/>
            <person name="Heiman D.I."/>
            <person name="Hepburn T.A."/>
            <person name="Howarth C."/>
            <person name="Jen D."/>
            <person name="Larson L."/>
            <person name="Lewis B."/>
            <person name="Mehta T."/>
            <person name="Park D."/>
            <person name="Pearson M."/>
            <person name="Roberts A."/>
            <person name="Saif S."/>
            <person name="Shea T.D."/>
            <person name="Shenoy N."/>
            <person name="Sisk P."/>
            <person name="Stolte C."/>
            <person name="Sykes S.N."/>
            <person name="Walk T."/>
            <person name="White J."/>
            <person name="Yandava C."/>
            <person name="Straight P."/>
            <person name="Clardy J."/>
            <person name="Hung D."/>
            <person name="Kolter R."/>
            <person name="Mekalanos J."/>
            <person name="Walker S."/>
            <person name="Walsh C.T."/>
            <person name="Wieland B.L.C."/>
            <person name="Ilzarbe M."/>
            <person name="Galagan J."/>
            <person name="Nusbaum C."/>
            <person name="Birren B."/>
        </authorList>
    </citation>
    <scope>NUCLEOTIDE SEQUENCE [LARGE SCALE GENOMIC DNA]</scope>
    <source>
        <strain evidence="3">NRRL 15998</strain>
    </source>
</reference>
<proteinExistence type="predicted"/>
<gene>
    <name evidence="2" type="ORF">SSGG_03501</name>
</gene>
<keyword evidence="1" id="KW-0812">Transmembrane</keyword>
<protein>
    <submittedName>
        <fullName evidence="2">Predicted protein</fullName>
    </submittedName>
</protein>
<evidence type="ECO:0000313" key="2">
    <source>
        <dbReference type="EMBL" id="EFE76135.2"/>
    </source>
</evidence>
<feature type="transmembrane region" description="Helical" evidence="1">
    <location>
        <begin position="7"/>
        <end position="25"/>
    </location>
</feature>
<keyword evidence="1" id="KW-0472">Membrane</keyword>
<dbReference type="EMBL" id="DS999644">
    <property type="protein sequence ID" value="EFE76135.2"/>
    <property type="molecule type" value="Genomic_DNA"/>
</dbReference>
<dbReference type="AlphaFoldDB" id="D6ATS8"/>
<dbReference type="Proteomes" id="UP000003986">
    <property type="component" value="Unassembled WGS sequence"/>
</dbReference>
<organism evidence="2 3">
    <name type="scientific">Streptomyces filamentosus NRRL 15998</name>
    <dbReference type="NCBI Taxonomy" id="457431"/>
    <lineage>
        <taxon>Bacteria</taxon>
        <taxon>Bacillati</taxon>
        <taxon>Actinomycetota</taxon>
        <taxon>Actinomycetes</taxon>
        <taxon>Kitasatosporales</taxon>
        <taxon>Streptomycetaceae</taxon>
        <taxon>Streptomyces</taxon>
    </lineage>
</organism>
<sequence>MPGRRHWGIIVLSVTVVFCVIGYYLNDYSPSGPWGLAGLACGLITVLAINKLQNK</sequence>
<dbReference type="RefSeq" id="WP_006126135.1">
    <property type="nucleotide sequence ID" value="NZ_DS999644.1"/>
</dbReference>
<reference evidence="3" key="1">
    <citation type="submission" date="2008-10" db="EMBL/GenBank/DDBJ databases">
        <authorList>
            <person name="Molnar K."/>
        </authorList>
    </citation>
    <scope>NUCLEOTIDE SEQUENCE [LARGE SCALE GENOMIC DNA]</scope>
    <source>
        <strain evidence="3">NRRL 15998</strain>
    </source>
</reference>
<evidence type="ECO:0000313" key="3">
    <source>
        <dbReference type="Proteomes" id="UP000003986"/>
    </source>
</evidence>
<keyword evidence="1" id="KW-1133">Transmembrane helix</keyword>
<name>D6ATS8_STRFL</name>